<dbReference type="HOGENOM" id="CLU_056175_6_0_4"/>
<proteinExistence type="predicted"/>
<protein>
    <recommendedName>
        <fullName evidence="5">Auxin efflux carrier</fullName>
    </recommendedName>
</protein>
<keyword evidence="2" id="KW-1133">Transmembrane helix</keyword>
<evidence type="ECO:0000256" key="2">
    <source>
        <dbReference type="SAM" id="Phobius"/>
    </source>
</evidence>
<feature type="transmembrane region" description="Helical" evidence="2">
    <location>
        <begin position="321"/>
        <end position="339"/>
    </location>
</feature>
<dbReference type="PANTHER" id="PTHR36838:SF3">
    <property type="entry name" value="TRANSPORTER AUXIN EFFLUX CARRIER EC FAMILY"/>
    <property type="match status" value="1"/>
</dbReference>
<feature type="transmembrane region" description="Helical" evidence="2">
    <location>
        <begin position="351"/>
        <end position="369"/>
    </location>
</feature>
<dbReference type="Proteomes" id="UP000014400">
    <property type="component" value="Unassembled WGS sequence"/>
</dbReference>
<evidence type="ECO:0000256" key="1">
    <source>
        <dbReference type="ARBA" id="ARBA00022448"/>
    </source>
</evidence>
<comment type="caution">
    <text evidence="3">The sequence shown here is derived from an EMBL/GenBank/DDBJ whole genome shotgun (WGS) entry which is preliminary data.</text>
</comment>
<organism evidence="3 4">
    <name type="scientific">Sutterella wadsworthensis HGA0223</name>
    <dbReference type="NCBI Taxonomy" id="1203554"/>
    <lineage>
        <taxon>Bacteria</taxon>
        <taxon>Pseudomonadati</taxon>
        <taxon>Pseudomonadota</taxon>
        <taxon>Betaproteobacteria</taxon>
        <taxon>Burkholderiales</taxon>
        <taxon>Sutterellaceae</taxon>
        <taxon>Sutterella</taxon>
    </lineage>
</organism>
<sequence length="370" mass="40732">MLLCDQRQSDLLRRNEAKERRNADNDALKFEMLKAWGTVLDPSRFSVCCHSPLVSSKRLRALTVVIMDPSFYKVVAFISFITLGWCLRKFNVLKPEAFQAISGLVMFVTLPCTTITGLNGTTIGGEMALIALLGFLANIAFLIVAFLWTMRAADKDERDFRRLNTCGLSIGPFAVPYVQAFLPTSGLVTTLMADVGNAVMAAGGTYAIIESMRSKTSWLSMAKRICYNLLHSGPIVAFLFMVVLCLLEIKLPEVVTTVTGFGAAANTFLCMIMIGESINLSVTFKDLLYILKILAVRLVIQVGLALFFWYCLPWDYDVRRAMVLVAFAPVPAMNLIYTAALEGDLGKAANLNSLSVAMAIICMSTAIYLM</sequence>
<keyword evidence="4" id="KW-1185">Reference proteome</keyword>
<feature type="transmembrane region" description="Helical" evidence="2">
    <location>
        <begin position="100"/>
        <end position="121"/>
    </location>
</feature>
<keyword evidence="2" id="KW-0812">Transmembrane</keyword>
<dbReference type="EMBL" id="ATCF01000016">
    <property type="protein sequence ID" value="EPD99428.1"/>
    <property type="molecule type" value="Genomic_DNA"/>
</dbReference>
<dbReference type="AlphaFoldDB" id="S3BDP8"/>
<feature type="transmembrane region" description="Helical" evidence="2">
    <location>
        <begin position="188"/>
        <end position="209"/>
    </location>
</feature>
<gene>
    <name evidence="3" type="ORF">HMPREF1476_01107</name>
</gene>
<dbReference type="eggNOG" id="COG0679">
    <property type="taxonomic scope" value="Bacteria"/>
</dbReference>
<dbReference type="PANTHER" id="PTHR36838">
    <property type="entry name" value="AUXIN EFFLUX CARRIER FAMILY PROTEIN"/>
    <property type="match status" value="1"/>
</dbReference>
<feature type="transmembrane region" description="Helical" evidence="2">
    <location>
        <begin position="127"/>
        <end position="150"/>
    </location>
</feature>
<feature type="transmembrane region" description="Helical" evidence="2">
    <location>
        <begin position="255"/>
        <end position="275"/>
    </location>
</feature>
<name>S3BDP8_9BURK</name>
<evidence type="ECO:0000313" key="3">
    <source>
        <dbReference type="EMBL" id="EPD99428.1"/>
    </source>
</evidence>
<accession>S3BDP8</accession>
<reference evidence="3 4" key="1">
    <citation type="submission" date="2013-04" db="EMBL/GenBank/DDBJ databases">
        <title>The Genome Sequence of Sutterella wadsworthensis HGA0223.</title>
        <authorList>
            <consortium name="The Broad Institute Genomics Platform"/>
            <person name="Earl A."/>
            <person name="Ward D."/>
            <person name="Feldgarden M."/>
            <person name="Gevers D."/>
            <person name="Schmidt T.M."/>
            <person name="Dover J."/>
            <person name="Dai D."/>
            <person name="Walker B."/>
            <person name="Young S."/>
            <person name="Zeng Q."/>
            <person name="Gargeya S."/>
            <person name="Fitzgerald M."/>
            <person name="Haas B."/>
            <person name="Abouelleil A."/>
            <person name="Allen A.W."/>
            <person name="Alvarado L."/>
            <person name="Arachchi H.M."/>
            <person name="Berlin A.M."/>
            <person name="Chapman S.B."/>
            <person name="Gainer-Dewar J."/>
            <person name="Goldberg J."/>
            <person name="Griggs A."/>
            <person name="Gujja S."/>
            <person name="Hansen M."/>
            <person name="Howarth C."/>
            <person name="Imamovic A."/>
            <person name="Ireland A."/>
            <person name="Larimer J."/>
            <person name="McCowan C."/>
            <person name="Murphy C."/>
            <person name="Pearson M."/>
            <person name="Poon T.W."/>
            <person name="Priest M."/>
            <person name="Roberts A."/>
            <person name="Saif S."/>
            <person name="Shea T."/>
            <person name="Sisk P."/>
            <person name="Sykes S."/>
            <person name="Wortman J."/>
            <person name="Nusbaum C."/>
            <person name="Birren B."/>
        </authorList>
    </citation>
    <scope>NUCLEOTIDE SEQUENCE [LARGE SCALE GENOMIC DNA]</scope>
    <source>
        <strain evidence="3 4">HGA0223</strain>
    </source>
</reference>
<dbReference type="PATRIC" id="fig|1203554.3.peg.1141"/>
<keyword evidence="1" id="KW-0813">Transport</keyword>
<feature type="transmembrane region" description="Helical" evidence="2">
    <location>
        <begin position="287"/>
        <end position="309"/>
    </location>
</feature>
<dbReference type="STRING" id="1203554.HMPREF1476_01107"/>
<evidence type="ECO:0008006" key="5">
    <source>
        <dbReference type="Google" id="ProtNLM"/>
    </source>
</evidence>
<feature type="transmembrane region" description="Helical" evidence="2">
    <location>
        <begin position="70"/>
        <end position="88"/>
    </location>
</feature>
<evidence type="ECO:0000313" key="4">
    <source>
        <dbReference type="Proteomes" id="UP000014400"/>
    </source>
</evidence>
<feature type="transmembrane region" description="Helical" evidence="2">
    <location>
        <begin position="162"/>
        <end position="182"/>
    </location>
</feature>
<feature type="transmembrane region" description="Helical" evidence="2">
    <location>
        <begin position="229"/>
        <end position="249"/>
    </location>
</feature>
<keyword evidence="2" id="KW-0472">Membrane</keyword>